<reference evidence="1 2" key="1">
    <citation type="submission" date="2023-02" db="EMBL/GenBank/DDBJ databases">
        <title>LHISI_Scaffold_Assembly.</title>
        <authorList>
            <person name="Stuart O.P."/>
            <person name="Cleave R."/>
            <person name="Magrath M.J.L."/>
            <person name="Mikheyev A.S."/>
        </authorList>
    </citation>
    <scope>NUCLEOTIDE SEQUENCE [LARGE SCALE GENOMIC DNA]</scope>
    <source>
        <strain evidence="1">Daus_M_001</strain>
        <tissue evidence="1">Leg muscle</tissue>
    </source>
</reference>
<keyword evidence="2" id="KW-1185">Reference proteome</keyword>
<feature type="non-terminal residue" evidence="1">
    <location>
        <position position="68"/>
    </location>
</feature>
<gene>
    <name evidence="1" type="ORF">PR048_013075</name>
</gene>
<organism evidence="1 2">
    <name type="scientific">Dryococelus australis</name>
    <dbReference type="NCBI Taxonomy" id="614101"/>
    <lineage>
        <taxon>Eukaryota</taxon>
        <taxon>Metazoa</taxon>
        <taxon>Ecdysozoa</taxon>
        <taxon>Arthropoda</taxon>
        <taxon>Hexapoda</taxon>
        <taxon>Insecta</taxon>
        <taxon>Pterygota</taxon>
        <taxon>Neoptera</taxon>
        <taxon>Polyneoptera</taxon>
        <taxon>Phasmatodea</taxon>
        <taxon>Verophasmatodea</taxon>
        <taxon>Anareolatae</taxon>
        <taxon>Phasmatidae</taxon>
        <taxon>Eurycanthinae</taxon>
        <taxon>Dryococelus</taxon>
    </lineage>
</organism>
<comment type="caution">
    <text evidence="1">The sequence shown here is derived from an EMBL/GenBank/DDBJ whole genome shotgun (WGS) entry which is preliminary data.</text>
</comment>
<sequence>MNTKIVASAIYHRMISTDLLIYHTIKLVTDGRGCQNKNKIWIGDIPNSGALFHSPSPQTGFLVVFEKP</sequence>
<accession>A0ABQ9HR47</accession>
<name>A0ABQ9HR47_9NEOP</name>
<protein>
    <submittedName>
        <fullName evidence="1">Uncharacterized protein</fullName>
    </submittedName>
</protein>
<proteinExistence type="predicted"/>
<dbReference type="EMBL" id="JARBHB010000004">
    <property type="protein sequence ID" value="KAJ8886863.1"/>
    <property type="molecule type" value="Genomic_DNA"/>
</dbReference>
<evidence type="ECO:0000313" key="2">
    <source>
        <dbReference type="Proteomes" id="UP001159363"/>
    </source>
</evidence>
<evidence type="ECO:0000313" key="1">
    <source>
        <dbReference type="EMBL" id="KAJ8886863.1"/>
    </source>
</evidence>
<dbReference type="Proteomes" id="UP001159363">
    <property type="component" value="Chromosome X"/>
</dbReference>